<evidence type="ECO:0008006" key="4">
    <source>
        <dbReference type="Google" id="ProtNLM"/>
    </source>
</evidence>
<name>A0ABR9RX37_9ACTN</name>
<dbReference type="RefSeq" id="WP_193639414.1">
    <property type="nucleotide sequence ID" value="NZ_JADCSA010000365.1"/>
</dbReference>
<organism evidence="2 3">
    <name type="scientific">Nocardioides malaquae</name>
    <dbReference type="NCBI Taxonomy" id="2773426"/>
    <lineage>
        <taxon>Bacteria</taxon>
        <taxon>Bacillati</taxon>
        <taxon>Actinomycetota</taxon>
        <taxon>Actinomycetes</taxon>
        <taxon>Propionibacteriales</taxon>
        <taxon>Nocardioidaceae</taxon>
        <taxon>Nocardioides</taxon>
    </lineage>
</organism>
<feature type="non-terminal residue" evidence="2">
    <location>
        <position position="1"/>
    </location>
</feature>
<feature type="region of interest" description="Disordered" evidence="1">
    <location>
        <begin position="56"/>
        <end position="90"/>
    </location>
</feature>
<protein>
    <recommendedName>
        <fullName evidence="4">WYL domain-containing protein</fullName>
    </recommendedName>
</protein>
<comment type="caution">
    <text evidence="2">The sequence shown here is derived from an EMBL/GenBank/DDBJ whole genome shotgun (WGS) entry which is preliminary data.</text>
</comment>
<feature type="non-terminal residue" evidence="2">
    <location>
        <position position="90"/>
    </location>
</feature>
<gene>
    <name evidence="2" type="ORF">IEQ44_15825</name>
</gene>
<evidence type="ECO:0000313" key="2">
    <source>
        <dbReference type="EMBL" id="MBE7326103.1"/>
    </source>
</evidence>
<dbReference type="Proteomes" id="UP000756387">
    <property type="component" value="Unassembled WGS sequence"/>
</dbReference>
<evidence type="ECO:0000313" key="3">
    <source>
        <dbReference type="Proteomes" id="UP000756387"/>
    </source>
</evidence>
<proteinExistence type="predicted"/>
<reference evidence="2 3" key="1">
    <citation type="submission" date="2020-10" db="EMBL/GenBank/DDBJ databases">
        <title>Nocardioides sp. isolated from sludge.</title>
        <authorList>
            <person name="Zhang X."/>
        </authorList>
    </citation>
    <scope>NUCLEOTIDE SEQUENCE [LARGE SCALE GENOMIC DNA]</scope>
    <source>
        <strain evidence="2 3">Y6</strain>
    </source>
</reference>
<keyword evidence="3" id="KW-1185">Reference proteome</keyword>
<feature type="compositionally biased region" description="Basic and acidic residues" evidence="1">
    <location>
        <begin position="58"/>
        <end position="71"/>
    </location>
</feature>
<accession>A0ABR9RX37</accession>
<dbReference type="EMBL" id="JADCSA010000365">
    <property type="protein sequence ID" value="MBE7326103.1"/>
    <property type="molecule type" value="Genomic_DNA"/>
</dbReference>
<sequence length="90" mass="9673">RARLVAEATIHRDPALSPVALAWIDAQGAPFLEKIGRAQMERILAQAIELYGVAAQEPPRDEDNDGRDVHIHTPVGPPAGSMRIEAGGSR</sequence>
<evidence type="ECO:0000256" key="1">
    <source>
        <dbReference type="SAM" id="MobiDB-lite"/>
    </source>
</evidence>